<dbReference type="Gene3D" id="3.30.710.10">
    <property type="entry name" value="Potassium Channel Kv1.1, Chain A"/>
    <property type="match status" value="1"/>
</dbReference>
<name>A0A674P4W9_TAKRU</name>
<feature type="domain" description="BTB" evidence="4">
    <location>
        <begin position="152"/>
        <end position="204"/>
    </location>
</feature>
<keyword evidence="6" id="KW-1185">Reference proteome</keyword>
<dbReference type="FunFam" id="2.120.10.80:FF:000086">
    <property type="entry name" value="Kelch-like protein 4 isoform 1"/>
    <property type="match status" value="1"/>
</dbReference>
<dbReference type="Gene3D" id="2.120.10.80">
    <property type="entry name" value="Kelch-type beta propeller"/>
    <property type="match status" value="2"/>
</dbReference>
<protein>
    <submittedName>
        <fullName evidence="5">Kelch-like family member 4</fullName>
    </submittedName>
</protein>
<dbReference type="GO" id="GO:0005737">
    <property type="term" value="C:cytoplasm"/>
    <property type="evidence" value="ECO:0007669"/>
    <property type="project" value="UniProtKB-ARBA"/>
</dbReference>
<dbReference type="PANTHER" id="PTHR45632:SF17">
    <property type="entry name" value="KELCH-LIKE PROTEIN 31"/>
    <property type="match status" value="1"/>
</dbReference>
<dbReference type="InterPro" id="IPR015915">
    <property type="entry name" value="Kelch-typ_b-propeller"/>
</dbReference>
<dbReference type="Ensembl" id="ENSTRUT00000088680.1">
    <property type="protein sequence ID" value="ENSTRUP00000080723.1"/>
    <property type="gene ID" value="ENSTRUG00000008161.3"/>
</dbReference>
<reference evidence="5" key="3">
    <citation type="submission" date="2025-09" db="UniProtKB">
        <authorList>
            <consortium name="Ensembl"/>
        </authorList>
    </citation>
    <scope>IDENTIFICATION</scope>
</reference>
<evidence type="ECO:0000313" key="5">
    <source>
        <dbReference type="Ensembl" id="ENSTRUP00000080723.1"/>
    </source>
</evidence>
<dbReference type="Proteomes" id="UP000005226">
    <property type="component" value="Chromosome 14"/>
</dbReference>
<evidence type="ECO:0000313" key="6">
    <source>
        <dbReference type="Proteomes" id="UP000005226"/>
    </source>
</evidence>
<dbReference type="PANTHER" id="PTHR45632">
    <property type="entry name" value="LD33804P"/>
    <property type="match status" value="1"/>
</dbReference>
<proteinExistence type="predicted"/>
<gene>
    <name evidence="5" type="primary">klhl4</name>
</gene>
<evidence type="ECO:0000256" key="1">
    <source>
        <dbReference type="ARBA" id="ARBA00022441"/>
    </source>
</evidence>
<feature type="region of interest" description="Disordered" evidence="3">
    <location>
        <begin position="95"/>
        <end position="145"/>
    </location>
</feature>
<dbReference type="SUPFAM" id="SSF117281">
    <property type="entry name" value="Kelch motif"/>
    <property type="match status" value="1"/>
</dbReference>
<keyword evidence="1" id="KW-0880">Kelch repeat</keyword>
<dbReference type="Pfam" id="PF00651">
    <property type="entry name" value="BTB"/>
    <property type="match status" value="1"/>
</dbReference>
<sequence>MSVSGKKEFDVKQILRLRWRWFSHSSQGSAGSGGGGIGGVGGYIQQDGLDHRGTPVQGRLKSHSRERGGLRKTNSPVHSILAPTPGPTPVCVRAGQQSWHQQQEDIQGLQVKEDSSKSCSSPCSKKKEDVTTGQEAEKNRTEEPAEVEARERLVLSAVSDYFAAMFTSDVREAKQEEIKMEGVDPEALRSLVHFAYTGVLELKEETIESLLAAACLLQLSQVIQVCCNFLMKQLHPSNCLGIRSFADAQGCVDLLNVAHNYTMEHFLEVIQNQEFLLLPTAEIVKLLSSDDINVPDEETIFQALMMWVRHDVQNRQQDLGLLLAFIRLPLLPPQLLADLENNKMFSDDLECQKLLMEAMKYHLLPERRPMFQSPRTKPRKSTVGALYAVGGMDATKGSTTIEKYDLRTNTWVQVGVMNGRRLQFGVAVIDNKLYVVGGRDGLKTSNMVECYNPDNNVWSTMPPMSTHRHGLGIAVLEGPMYAVGGHDGWSYLNTVERWDPQARQWNYVASMSTPRSTMGVTALNGKLYAVGGRDGSSCLRSVECFDPHTNKWSMCAPMSKRRGGVGVATYNNFLYAVGGHDAPASNHCSRLSDCVERYDPKTDMWTTVSSLSVPRDAVGVCLLGDRLYAVGGYDGQSYLSTVESYDALNNEWTEEVPLNIGRAGACVVVVKLP</sequence>
<dbReference type="InterPro" id="IPR011705">
    <property type="entry name" value="BACK"/>
</dbReference>
<dbReference type="FunFam" id="1.25.40.420:FF:000001">
    <property type="entry name" value="Kelch-like family member 12"/>
    <property type="match status" value="1"/>
</dbReference>
<dbReference type="PROSITE" id="PS50097">
    <property type="entry name" value="BTB"/>
    <property type="match status" value="1"/>
</dbReference>
<dbReference type="Gene3D" id="1.25.40.420">
    <property type="match status" value="1"/>
</dbReference>
<dbReference type="SMART" id="SM00875">
    <property type="entry name" value="BACK"/>
    <property type="match status" value="1"/>
</dbReference>
<keyword evidence="2" id="KW-0677">Repeat</keyword>
<dbReference type="FunFam" id="2.120.10.80:FF:000063">
    <property type="entry name" value="Kelch-like protein 4 isoform 1"/>
    <property type="match status" value="1"/>
</dbReference>
<dbReference type="CDD" id="cd18510">
    <property type="entry name" value="BACK_KLHL4"/>
    <property type="match status" value="1"/>
</dbReference>
<organism evidence="5 6">
    <name type="scientific">Takifugu rubripes</name>
    <name type="common">Japanese pufferfish</name>
    <name type="synonym">Fugu rubripes</name>
    <dbReference type="NCBI Taxonomy" id="31033"/>
    <lineage>
        <taxon>Eukaryota</taxon>
        <taxon>Metazoa</taxon>
        <taxon>Chordata</taxon>
        <taxon>Craniata</taxon>
        <taxon>Vertebrata</taxon>
        <taxon>Euteleostomi</taxon>
        <taxon>Actinopterygii</taxon>
        <taxon>Neopterygii</taxon>
        <taxon>Teleostei</taxon>
        <taxon>Neoteleostei</taxon>
        <taxon>Acanthomorphata</taxon>
        <taxon>Eupercaria</taxon>
        <taxon>Tetraodontiformes</taxon>
        <taxon>Tetradontoidea</taxon>
        <taxon>Tetraodontidae</taxon>
        <taxon>Takifugu</taxon>
    </lineage>
</organism>
<reference evidence="5 6" key="1">
    <citation type="journal article" date="2011" name="Genome Biol. Evol.">
        <title>Integration of the genetic map and genome assembly of fugu facilitates insights into distinct features of genome evolution in teleosts and mammals.</title>
        <authorList>
            <person name="Kai W."/>
            <person name="Kikuchi K."/>
            <person name="Tohari S."/>
            <person name="Chew A.K."/>
            <person name="Tay A."/>
            <person name="Fujiwara A."/>
            <person name="Hosoya S."/>
            <person name="Suetake H."/>
            <person name="Naruse K."/>
            <person name="Brenner S."/>
            <person name="Suzuki Y."/>
            <person name="Venkatesh B."/>
        </authorList>
    </citation>
    <scope>NUCLEOTIDE SEQUENCE [LARGE SCALE GENOMIC DNA]</scope>
</reference>
<evidence type="ECO:0000259" key="4">
    <source>
        <dbReference type="PROSITE" id="PS50097"/>
    </source>
</evidence>
<evidence type="ECO:0000256" key="3">
    <source>
        <dbReference type="SAM" id="MobiDB-lite"/>
    </source>
</evidence>
<feature type="compositionally biased region" description="Basic and acidic residues" evidence="3">
    <location>
        <begin position="125"/>
        <end position="145"/>
    </location>
</feature>
<dbReference type="InterPro" id="IPR056737">
    <property type="entry name" value="Beta-prop_ATRN-MKLN-like"/>
</dbReference>
<dbReference type="GeneTree" id="ENSGT00940000159818"/>
<dbReference type="Pfam" id="PF07707">
    <property type="entry name" value="BACK"/>
    <property type="match status" value="1"/>
</dbReference>
<dbReference type="SMART" id="SM00225">
    <property type="entry name" value="BTB"/>
    <property type="match status" value="1"/>
</dbReference>
<dbReference type="SMART" id="SM00612">
    <property type="entry name" value="Kelch"/>
    <property type="match status" value="6"/>
</dbReference>
<dbReference type="Pfam" id="PF24981">
    <property type="entry name" value="Beta-prop_ATRN-LZTR1"/>
    <property type="match status" value="1"/>
</dbReference>
<dbReference type="PRINTS" id="PR00501">
    <property type="entry name" value="KELCHREPEAT"/>
</dbReference>
<dbReference type="InterPro" id="IPR006652">
    <property type="entry name" value="Kelch_1"/>
</dbReference>
<reference evidence="5" key="2">
    <citation type="submission" date="2025-08" db="UniProtKB">
        <authorList>
            <consortium name="Ensembl"/>
        </authorList>
    </citation>
    <scope>IDENTIFICATION</scope>
</reference>
<evidence type="ECO:0000256" key="2">
    <source>
        <dbReference type="ARBA" id="ARBA00022737"/>
    </source>
</evidence>
<dbReference type="AlphaFoldDB" id="A0A674P4W9"/>
<feature type="region of interest" description="Disordered" evidence="3">
    <location>
        <begin position="55"/>
        <end position="83"/>
    </location>
</feature>
<dbReference type="SUPFAM" id="SSF54695">
    <property type="entry name" value="POZ domain"/>
    <property type="match status" value="1"/>
</dbReference>
<feature type="compositionally biased region" description="Polar residues" evidence="3">
    <location>
        <begin position="95"/>
        <end position="105"/>
    </location>
</feature>
<dbReference type="InterPro" id="IPR000210">
    <property type="entry name" value="BTB/POZ_dom"/>
</dbReference>
<dbReference type="InterPro" id="IPR011333">
    <property type="entry name" value="SKP1/BTB/POZ_sf"/>
</dbReference>
<accession>A0A674P4W9</accession>